<accession>A0A8H8NQQ7</accession>
<feature type="region of interest" description="Disordered" evidence="1">
    <location>
        <begin position="621"/>
        <end position="653"/>
    </location>
</feature>
<dbReference type="SUPFAM" id="SSF53098">
    <property type="entry name" value="Ribonuclease H-like"/>
    <property type="match status" value="1"/>
</dbReference>
<organism evidence="2 3">
    <name type="scientific">Rhizoctonia solani</name>
    <dbReference type="NCBI Taxonomy" id="456999"/>
    <lineage>
        <taxon>Eukaryota</taxon>
        <taxon>Fungi</taxon>
        <taxon>Dikarya</taxon>
        <taxon>Basidiomycota</taxon>
        <taxon>Agaricomycotina</taxon>
        <taxon>Agaricomycetes</taxon>
        <taxon>Cantharellales</taxon>
        <taxon>Ceratobasidiaceae</taxon>
        <taxon>Rhizoctonia</taxon>
    </lineage>
</organism>
<name>A0A8H8NQQ7_9AGAM</name>
<protein>
    <submittedName>
        <fullName evidence="2">HAT family dimerization protein</fullName>
    </submittedName>
</protein>
<dbReference type="InterPro" id="IPR012337">
    <property type="entry name" value="RNaseH-like_sf"/>
</dbReference>
<dbReference type="AlphaFoldDB" id="A0A8H8NQQ7"/>
<dbReference type="Proteomes" id="UP000650533">
    <property type="component" value="Chromosome 1"/>
</dbReference>
<proteinExistence type="predicted"/>
<feature type="compositionally biased region" description="Acidic residues" evidence="1">
    <location>
        <begin position="641"/>
        <end position="651"/>
    </location>
</feature>
<sequence length="706" mass="79740">MAPTSWTWTYFCQGKRRYQKNKTNYEAYCRGCVMHWTENLEEADQQAVAEGESVLLVRDKGEFIRPPMCGRPSTFRAHIRKCPYVAAEAKQKLAEEDSARNPPNEPNGLGPDLGVPSALLPAVDSSHTSASFLPPDHGIQIRAPLNLTPAETEIFQAKILRLFIANNIALRAIDSVETWLFFNQYFPGAPLPTRQALAGRILKEAVRKSEENMVKAVYGKMATGLSDGWKDKRKRALLAYMANVNATAYTVGIKDISALPKTAENHLKVVKEAIKQCKEDLGMNIVGWVSDAGGDSRGMRICLGKEHPELLLFDCWAHQIQLVVGDVLKLKNDLVAAGDDAQEIAKWFILHSQALGLLHDEQVKATGRSRMYTVPNLTRWTSHYITAQGLLDDRGPLQATVALHRDRLMQIGSRDPERTKRVLAAVEQPEFWRRLGELTSYLRPLAIALNIAQAADTRLYHILVTLGRLYQLFDDPNIDPEVRIRVLASLELRWRKSDQDAFILAIFFHPYIRCRLFSPNSPDFCANALYTVVQRVFERVFQKASEWCDLTWNYYRARILISTQFGQHFPAPERSTRVVTSLPIIQSYGEYSYEAPNRFNFKRVHDIATVAMDIDAQHQAAGLTRSERGDISTIPNNDSIDSGDEEEEEPGEQNLTTLATQFNQRLTRTAMGTRSSPYPLPFRAKLTLALLRVSTRARGVLEVWSV</sequence>
<evidence type="ECO:0000313" key="3">
    <source>
        <dbReference type="Proteomes" id="UP000650533"/>
    </source>
</evidence>
<reference evidence="2" key="1">
    <citation type="submission" date="2020-05" db="EMBL/GenBank/DDBJ databases">
        <title>Evolutionary and genomic comparisons of hybrid uninucleate and nonhybrid Rhizoctonia fungi.</title>
        <authorList>
            <person name="Li C."/>
            <person name="Chen X."/>
        </authorList>
    </citation>
    <scope>NUCLEOTIDE SEQUENCE</scope>
    <source>
        <strain evidence="2">AG-1 IA</strain>
    </source>
</reference>
<gene>
    <name evidence="2" type="ORF">RhiXN_04563</name>
</gene>
<dbReference type="RefSeq" id="XP_043176799.1">
    <property type="nucleotide sequence ID" value="XM_043324380.1"/>
</dbReference>
<evidence type="ECO:0000256" key="1">
    <source>
        <dbReference type="SAM" id="MobiDB-lite"/>
    </source>
</evidence>
<dbReference type="EMBL" id="CP059658">
    <property type="protein sequence ID" value="QRW16562.1"/>
    <property type="molecule type" value="Genomic_DNA"/>
</dbReference>
<dbReference type="GeneID" id="67026843"/>
<dbReference type="KEGG" id="rsx:RhiXN_04563"/>
<evidence type="ECO:0000313" key="2">
    <source>
        <dbReference type="EMBL" id="QRW16562.1"/>
    </source>
</evidence>
<feature type="region of interest" description="Disordered" evidence="1">
    <location>
        <begin position="93"/>
        <end position="113"/>
    </location>
</feature>